<dbReference type="InterPro" id="IPR001647">
    <property type="entry name" value="HTH_TetR"/>
</dbReference>
<dbReference type="InterPro" id="IPR009057">
    <property type="entry name" value="Homeodomain-like_sf"/>
</dbReference>
<dbReference type="GO" id="GO:0003700">
    <property type="term" value="F:DNA-binding transcription factor activity"/>
    <property type="evidence" value="ECO:0007669"/>
    <property type="project" value="TreeGrafter"/>
</dbReference>
<dbReference type="KEGG" id="spad:DVK44_07145"/>
<name>A0A345HLD4_9ACTN</name>
<dbReference type="Proteomes" id="UP000253868">
    <property type="component" value="Chromosome"/>
</dbReference>
<evidence type="ECO:0000256" key="4">
    <source>
        <dbReference type="PROSITE-ProRule" id="PRU00335"/>
    </source>
</evidence>
<dbReference type="PROSITE" id="PS50977">
    <property type="entry name" value="HTH_TETR_2"/>
    <property type="match status" value="1"/>
</dbReference>
<organism evidence="7 8">
    <name type="scientific">Streptomyces paludis</name>
    <dbReference type="NCBI Taxonomy" id="2282738"/>
    <lineage>
        <taxon>Bacteria</taxon>
        <taxon>Bacillati</taxon>
        <taxon>Actinomycetota</taxon>
        <taxon>Actinomycetes</taxon>
        <taxon>Kitasatosporales</taxon>
        <taxon>Streptomycetaceae</taxon>
        <taxon>Streptomyces</taxon>
    </lineage>
</organism>
<dbReference type="PANTHER" id="PTHR30055:SF148">
    <property type="entry name" value="TETR-FAMILY TRANSCRIPTIONAL REGULATOR"/>
    <property type="match status" value="1"/>
</dbReference>
<feature type="region of interest" description="Disordered" evidence="5">
    <location>
        <begin position="212"/>
        <end position="236"/>
    </location>
</feature>
<dbReference type="Pfam" id="PF16859">
    <property type="entry name" value="TetR_C_11"/>
    <property type="match status" value="1"/>
</dbReference>
<sequence>MRARREAEQVRKRDHGAETEHRRGRPRSEAVERAILEAVVVLLEDGVPLGSLSVERIARTAGVGKATIYRRWPGKEELFVEVLRAIEPPDPELPGESALADLRILLESMRRRGLAQRNSAMLHNAAAEMKSSPNLWAEYHKTVIGPRREATLAVIRRGIATGELRDDLEAELVHDLLVGPMIMRTLHRPGASLDEDLPDRILDAALQGLSPQHPAAASAAAPAAATGASRSGGRLP</sequence>
<dbReference type="Gene3D" id="1.10.10.60">
    <property type="entry name" value="Homeodomain-like"/>
    <property type="match status" value="1"/>
</dbReference>
<protein>
    <submittedName>
        <fullName evidence="7">TetR/AcrR family transcriptional regulator</fullName>
    </submittedName>
</protein>
<gene>
    <name evidence="7" type="ORF">DVK44_07145</name>
</gene>
<keyword evidence="8" id="KW-1185">Reference proteome</keyword>
<evidence type="ECO:0000256" key="5">
    <source>
        <dbReference type="SAM" id="MobiDB-lite"/>
    </source>
</evidence>
<feature type="compositionally biased region" description="Low complexity" evidence="5">
    <location>
        <begin position="214"/>
        <end position="236"/>
    </location>
</feature>
<dbReference type="InterPro" id="IPR011075">
    <property type="entry name" value="TetR_C"/>
</dbReference>
<dbReference type="InterPro" id="IPR036271">
    <property type="entry name" value="Tet_transcr_reg_TetR-rel_C_sf"/>
</dbReference>
<feature type="DNA-binding region" description="H-T-H motif" evidence="4">
    <location>
        <begin position="53"/>
        <end position="72"/>
    </location>
</feature>
<evidence type="ECO:0000256" key="2">
    <source>
        <dbReference type="ARBA" id="ARBA00023125"/>
    </source>
</evidence>
<dbReference type="OrthoDB" id="9796019at2"/>
<dbReference type="SUPFAM" id="SSF48498">
    <property type="entry name" value="Tetracyclin repressor-like, C-terminal domain"/>
    <property type="match status" value="1"/>
</dbReference>
<dbReference type="AlphaFoldDB" id="A0A345HLD4"/>
<evidence type="ECO:0000256" key="3">
    <source>
        <dbReference type="ARBA" id="ARBA00023163"/>
    </source>
</evidence>
<dbReference type="GO" id="GO:0000976">
    <property type="term" value="F:transcription cis-regulatory region binding"/>
    <property type="evidence" value="ECO:0007669"/>
    <property type="project" value="TreeGrafter"/>
</dbReference>
<feature type="domain" description="HTH tetR-type" evidence="6">
    <location>
        <begin position="29"/>
        <end position="90"/>
    </location>
</feature>
<keyword evidence="3" id="KW-0804">Transcription</keyword>
<reference evidence="8" key="1">
    <citation type="submission" date="2018-07" db="EMBL/GenBank/DDBJ databases">
        <authorList>
            <person name="Zhao J."/>
        </authorList>
    </citation>
    <scope>NUCLEOTIDE SEQUENCE [LARGE SCALE GENOMIC DNA]</scope>
    <source>
        <strain evidence="8">GSSD-12</strain>
    </source>
</reference>
<dbReference type="Gene3D" id="1.10.357.10">
    <property type="entry name" value="Tetracycline Repressor, domain 2"/>
    <property type="match status" value="1"/>
</dbReference>
<feature type="region of interest" description="Disordered" evidence="5">
    <location>
        <begin position="1"/>
        <end position="27"/>
    </location>
</feature>
<evidence type="ECO:0000259" key="6">
    <source>
        <dbReference type="PROSITE" id="PS50977"/>
    </source>
</evidence>
<dbReference type="EMBL" id="CP031194">
    <property type="protein sequence ID" value="AXG77508.1"/>
    <property type="molecule type" value="Genomic_DNA"/>
</dbReference>
<dbReference type="SUPFAM" id="SSF46689">
    <property type="entry name" value="Homeodomain-like"/>
    <property type="match status" value="1"/>
</dbReference>
<evidence type="ECO:0000313" key="7">
    <source>
        <dbReference type="EMBL" id="AXG77508.1"/>
    </source>
</evidence>
<evidence type="ECO:0000256" key="1">
    <source>
        <dbReference type="ARBA" id="ARBA00023015"/>
    </source>
</evidence>
<keyword evidence="2 4" id="KW-0238">DNA-binding</keyword>
<dbReference type="PANTHER" id="PTHR30055">
    <property type="entry name" value="HTH-TYPE TRANSCRIPTIONAL REGULATOR RUTR"/>
    <property type="match status" value="1"/>
</dbReference>
<keyword evidence="1" id="KW-0805">Transcription regulation</keyword>
<proteinExistence type="predicted"/>
<evidence type="ECO:0000313" key="8">
    <source>
        <dbReference type="Proteomes" id="UP000253868"/>
    </source>
</evidence>
<dbReference type="Pfam" id="PF00440">
    <property type="entry name" value="TetR_N"/>
    <property type="match status" value="1"/>
</dbReference>
<dbReference type="InterPro" id="IPR050109">
    <property type="entry name" value="HTH-type_TetR-like_transc_reg"/>
</dbReference>
<accession>A0A345HLD4</accession>